<keyword evidence="1" id="KW-1133">Transmembrane helix</keyword>
<dbReference type="AlphaFoldDB" id="A0A512DBD6"/>
<evidence type="ECO:0000313" key="2">
    <source>
        <dbReference type="EMBL" id="GEO33794.1"/>
    </source>
</evidence>
<name>A0A512DBD6_9CELL</name>
<feature type="transmembrane region" description="Helical" evidence="1">
    <location>
        <begin position="151"/>
        <end position="177"/>
    </location>
</feature>
<feature type="transmembrane region" description="Helical" evidence="1">
    <location>
        <begin position="77"/>
        <end position="95"/>
    </location>
</feature>
<organism evidence="2 3">
    <name type="scientific">Cellulomonas aerilata</name>
    <dbReference type="NCBI Taxonomy" id="515326"/>
    <lineage>
        <taxon>Bacteria</taxon>
        <taxon>Bacillati</taxon>
        <taxon>Actinomycetota</taxon>
        <taxon>Actinomycetes</taxon>
        <taxon>Micrococcales</taxon>
        <taxon>Cellulomonadaceae</taxon>
        <taxon>Cellulomonas</taxon>
    </lineage>
</organism>
<evidence type="ECO:0000313" key="3">
    <source>
        <dbReference type="Proteomes" id="UP000321181"/>
    </source>
</evidence>
<dbReference type="OrthoDB" id="5114475at2"/>
<feature type="transmembrane region" description="Helical" evidence="1">
    <location>
        <begin position="6"/>
        <end position="32"/>
    </location>
</feature>
<gene>
    <name evidence="2" type="ORF">CAE01nite_15190</name>
</gene>
<dbReference type="Proteomes" id="UP000321181">
    <property type="component" value="Unassembled WGS sequence"/>
</dbReference>
<evidence type="ECO:0008006" key="4">
    <source>
        <dbReference type="Google" id="ProtNLM"/>
    </source>
</evidence>
<keyword evidence="1" id="KW-0472">Membrane</keyword>
<reference evidence="2 3" key="1">
    <citation type="submission" date="2019-07" db="EMBL/GenBank/DDBJ databases">
        <title>Whole genome shotgun sequence of Cellulomonas aerilata NBRC 106308.</title>
        <authorList>
            <person name="Hosoyama A."/>
            <person name="Uohara A."/>
            <person name="Ohji S."/>
            <person name="Ichikawa N."/>
        </authorList>
    </citation>
    <scope>NUCLEOTIDE SEQUENCE [LARGE SCALE GENOMIC DNA]</scope>
    <source>
        <strain evidence="2 3">NBRC 106308</strain>
    </source>
</reference>
<keyword evidence="1" id="KW-0812">Transmembrane</keyword>
<accession>A0A512DBD6</accession>
<keyword evidence="3" id="KW-1185">Reference proteome</keyword>
<dbReference type="RefSeq" id="WP_146902321.1">
    <property type="nucleotide sequence ID" value="NZ_BAAARM010000002.1"/>
</dbReference>
<feature type="transmembrane region" description="Helical" evidence="1">
    <location>
        <begin position="201"/>
        <end position="221"/>
    </location>
</feature>
<dbReference type="Pfam" id="PF11139">
    <property type="entry name" value="SfLAP"/>
    <property type="match status" value="1"/>
</dbReference>
<protein>
    <recommendedName>
        <fullName evidence="4">Sap-like sulfolipid-1-addressing protein</fullName>
    </recommendedName>
</protein>
<comment type="caution">
    <text evidence="2">The sequence shown here is derived from an EMBL/GenBank/DDBJ whole genome shotgun (WGS) entry which is preliminary data.</text>
</comment>
<dbReference type="EMBL" id="BJYY01000012">
    <property type="protein sequence ID" value="GEO33794.1"/>
    <property type="molecule type" value="Genomic_DNA"/>
</dbReference>
<feature type="transmembrane region" description="Helical" evidence="1">
    <location>
        <begin position="44"/>
        <end position="65"/>
    </location>
</feature>
<sequence>MLTVSLMWAIAGLAALDSLNPATIAGVTLILLAPMRRPGVTALAYVMGAGVIVWTVGAGLLVGSAQVGEAVAGASTWVRRGALLLAAVILTISAVRRLSPRTRAAVVLPTWFGPWTAAPLGVLVTAADLPNAFPYLLAIERLSAAAVPTGAGLAVLAGYSLVYCLPCLLLLAAGSVWRDRITSRLQRVYLRFGGERVQPRSVRASVGLLVLATVVTVLAFAL</sequence>
<dbReference type="InterPro" id="IPR021315">
    <property type="entry name" value="Gap/Sap"/>
</dbReference>
<evidence type="ECO:0000256" key="1">
    <source>
        <dbReference type="SAM" id="Phobius"/>
    </source>
</evidence>
<proteinExistence type="predicted"/>
<feature type="transmembrane region" description="Helical" evidence="1">
    <location>
        <begin position="107"/>
        <end position="127"/>
    </location>
</feature>